<evidence type="ECO:0000313" key="3">
    <source>
        <dbReference type="Proteomes" id="UP000318053"/>
    </source>
</evidence>
<dbReference type="RefSeq" id="WP_146392794.1">
    <property type="nucleotide sequence ID" value="NZ_SJPK01000011.1"/>
</dbReference>
<feature type="transmembrane region" description="Helical" evidence="1">
    <location>
        <begin position="55"/>
        <end position="78"/>
    </location>
</feature>
<reference evidence="2 3" key="1">
    <citation type="submission" date="2019-02" db="EMBL/GenBank/DDBJ databases">
        <title>Deep-cultivation of Planctomycetes and their phenomic and genomic characterization uncovers novel biology.</title>
        <authorList>
            <person name="Wiegand S."/>
            <person name="Jogler M."/>
            <person name="Boedeker C."/>
            <person name="Pinto D."/>
            <person name="Vollmers J."/>
            <person name="Rivas-Marin E."/>
            <person name="Kohn T."/>
            <person name="Peeters S.H."/>
            <person name="Heuer A."/>
            <person name="Rast P."/>
            <person name="Oberbeckmann S."/>
            <person name="Bunk B."/>
            <person name="Jeske O."/>
            <person name="Meyerdierks A."/>
            <person name="Storesund J.E."/>
            <person name="Kallscheuer N."/>
            <person name="Luecker S."/>
            <person name="Lage O.M."/>
            <person name="Pohl T."/>
            <person name="Merkel B.J."/>
            <person name="Hornburger P."/>
            <person name="Mueller R.-W."/>
            <person name="Bruemmer F."/>
            <person name="Labrenz M."/>
            <person name="Spormann A.M."/>
            <person name="Op Den Camp H."/>
            <person name="Overmann J."/>
            <person name="Amann R."/>
            <person name="Jetten M.S.M."/>
            <person name="Mascher T."/>
            <person name="Medema M.H."/>
            <person name="Devos D.P."/>
            <person name="Kaster A.-K."/>
            <person name="Ovreas L."/>
            <person name="Rohde M."/>
            <person name="Galperin M.Y."/>
            <person name="Jogler C."/>
        </authorList>
    </citation>
    <scope>NUCLEOTIDE SEQUENCE [LARGE SCALE GENOMIC DNA]</scope>
    <source>
        <strain evidence="2 3">CA85</strain>
    </source>
</reference>
<proteinExistence type="predicted"/>
<organism evidence="2 3">
    <name type="scientific">Allorhodopirellula solitaria</name>
    <dbReference type="NCBI Taxonomy" id="2527987"/>
    <lineage>
        <taxon>Bacteria</taxon>
        <taxon>Pseudomonadati</taxon>
        <taxon>Planctomycetota</taxon>
        <taxon>Planctomycetia</taxon>
        <taxon>Pirellulales</taxon>
        <taxon>Pirellulaceae</taxon>
        <taxon>Allorhodopirellula</taxon>
    </lineage>
</organism>
<dbReference type="EMBL" id="SJPK01000011">
    <property type="protein sequence ID" value="TWT59188.1"/>
    <property type="molecule type" value="Genomic_DNA"/>
</dbReference>
<keyword evidence="1" id="KW-0812">Transmembrane</keyword>
<comment type="caution">
    <text evidence="2">The sequence shown here is derived from an EMBL/GenBank/DDBJ whole genome shotgun (WGS) entry which is preliminary data.</text>
</comment>
<accession>A0A5C5X8M7</accession>
<keyword evidence="3" id="KW-1185">Reference proteome</keyword>
<dbReference type="AlphaFoldDB" id="A0A5C5X8M7"/>
<name>A0A5C5X8M7_9BACT</name>
<evidence type="ECO:0000313" key="2">
    <source>
        <dbReference type="EMBL" id="TWT59188.1"/>
    </source>
</evidence>
<evidence type="ECO:0000256" key="1">
    <source>
        <dbReference type="SAM" id="Phobius"/>
    </source>
</evidence>
<feature type="transmembrane region" description="Helical" evidence="1">
    <location>
        <begin position="122"/>
        <end position="143"/>
    </location>
</feature>
<sequence length="181" mass="18568">MPSHAIRPYQTVLQAIAAVWLIVALASLAVNWMMGTAAAAAADSGGVGSLPSGDLLVIAGVSGLIAIAATIPGMTIVLPEYGTSGGEVPSSSRISGESGLTAEELATDGAEPSDQAIAVARLWPAFLSGMLIRITGTVALFLASSYYMEASATQIGIWVLGWHLALLMTEVITLSRQVRVS</sequence>
<keyword evidence="1" id="KW-1133">Transmembrane helix</keyword>
<gene>
    <name evidence="2" type="ORF">CA85_38840</name>
</gene>
<keyword evidence="1" id="KW-0472">Membrane</keyword>
<dbReference type="Proteomes" id="UP000318053">
    <property type="component" value="Unassembled WGS sequence"/>
</dbReference>
<feature type="transmembrane region" description="Helical" evidence="1">
    <location>
        <begin position="12"/>
        <end position="35"/>
    </location>
</feature>
<dbReference type="OrthoDB" id="278034at2"/>
<feature type="transmembrane region" description="Helical" evidence="1">
    <location>
        <begin position="155"/>
        <end position="174"/>
    </location>
</feature>
<protein>
    <submittedName>
        <fullName evidence="2">Uncharacterized protein</fullName>
    </submittedName>
</protein>